<proteinExistence type="predicted"/>
<dbReference type="OrthoDB" id="1186563at2"/>
<dbReference type="NCBIfam" id="TIGR03519">
    <property type="entry name" value="T9SS_PorP_fam"/>
    <property type="match status" value="1"/>
</dbReference>
<sequence>MGIALKAKPKYLGKCSASLGGNRMMGEFAILVPAPRSTRAPNAAISPLVPPPMHATPASLRLLCSFRFARRGKELATALATIGALGAAPAVQAQDVYYSQPYATRLHLNPAFTGLLDDFSATLAYRNQYPTLIGTLQSSQLAADYRFRDQRSALGLLVNADRGGGLNLTRLEAGFTYAYRTRLARDLYASAGAHAAYGSQRIDYGNLIFGDQLDTDGNSIGPSAEPVELYDPKRYLTLGVGGLLYTSQAWLGVAAHHLNQPLIGYATDAKLPARLAAHGGFKYYFVRSNVKQQYREVSLAPTAAYTYQGGSQRAEVGLYGTSTPLTLGVLWRGALPGPGKAQQSLVTLLGLAWNGFRFGYSYDVSLSRFSREVGGAHELTLCLEKIDLLEAAKRRLRRKNYAAPPCPTF</sequence>
<name>A0A3B7RB78_9BACT</name>
<dbReference type="AlphaFoldDB" id="A0A3B7RB78"/>
<dbReference type="InterPro" id="IPR019861">
    <property type="entry name" value="PorP/SprF_Bacteroidetes"/>
</dbReference>
<evidence type="ECO:0000313" key="1">
    <source>
        <dbReference type="EMBL" id="AYA37969.1"/>
    </source>
</evidence>
<dbReference type="Pfam" id="PF11751">
    <property type="entry name" value="PorP_SprF"/>
    <property type="match status" value="1"/>
</dbReference>
<dbReference type="KEGG" id="hyh:D3Y59_13505"/>
<dbReference type="EMBL" id="CP032317">
    <property type="protein sequence ID" value="AYA37969.1"/>
    <property type="molecule type" value="Genomic_DNA"/>
</dbReference>
<organism evidence="1 2">
    <name type="scientific">Hymenobacter oligotrophus</name>
    <dbReference type="NCBI Taxonomy" id="2319843"/>
    <lineage>
        <taxon>Bacteria</taxon>
        <taxon>Pseudomonadati</taxon>
        <taxon>Bacteroidota</taxon>
        <taxon>Cytophagia</taxon>
        <taxon>Cytophagales</taxon>
        <taxon>Hymenobacteraceae</taxon>
        <taxon>Hymenobacter</taxon>
    </lineage>
</organism>
<dbReference type="Proteomes" id="UP000262802">
    <property type="component" value="Chromosome"/>
</dbReference>
<accession>A0A3B7RB78</accession>
<reference evidence="1 2" key="1">
    <citation type="submission" date="2018-09" db="EMBL/GenBank/DDBJ databases">
        <title>Hymenobacter medium sp. nov., isolated from R2A medium.</title>
        <authorList>
            <person name="Yingchao G."/>
        </authorList>
    </citation>
    <scope>NUCLEOTIDE SEQUENCE [LARGE SCALE GENOMIC DNA]</scope>
    <source>
        <strain evidence="2">sh-6</strain>
    </source>
</reference>
<protein>
    <submittedName>
        <fullName evidence="1">Type IX secretion system membrane protein PorP/SprF</fullName>
    </submittedName>
</protein>
<evidence type="ECO:0000313" key="2">
    <source>
        <dbReference type="Proteomes" id="UP000262802"/>
    </source>
</evidence>
<keyword evidence="2" id="KW-1185">Reference proteome</keyword>
<gene>
    <name evidence="1" type="ORF">D3Y59_13505</name>
</gene>